<evidence type="ECO:0000313" key="3">
    <source>
        <dbReference type="Proteomes" id="UP001595075"/>
    </source>
</evidence>
<organism evidence="2 3">
    <name type="scientific">Oculimacula yallundae</name>
    <dbReference type="NCBI Taxonomy" id="86028"/>
    <lineage>
        <taxon>Eukaryota</taxon>
        <taxon>Fungi</taxon>
        <taxon>Dikarya</taxon>
        <taxon>Ascomycota</taxon>
        <taxon>Pezizomycotina</taxon>
        <taxon>Leotiomycetes</taxon>
        <taxon>Helotiales</taxon>
        <taxon>Ploettnerulaceae</taxon>
        <taxon>Oculimacula</taxon>
    </lineage>
</organism>
<evidence type="ECO:0000313" key="2">
    <source>
        <dbReference type="EMBL" id="KAL2061201.1"/>
    </source>
</evidence>
<accession>A0ABR4BVR8</accession>
<gene>
    <name evidence="2" type="ORF">VTL71DRAFT_7474</name>
</gene>
<feature type="compositionally biased region" description="Basic and acidic residues" evidence="1">
    <location>
        <begin position="65"/>
        <end position="77"/>
    </location>
</feature>
<feature type="compositionally biased region" description="Polar residues" evidence="1">
    <location>
        <begin position="78"/>
        <end position="98"/>
    </location>
</feature>
<proteinExistence type="predicted"/>
<comment type="caution">
    <text evidence="2">The sequence shown here is derived from an EMBL/GenBank/DDBJ whole genome shotgun (WGS) entry which is preliminary data.</text>
</comment>
<dbReference type="EMBL" id="JAZHXI010000019">
    <property type="protein sequence ID" value="KAL2061201.1"/>
    <property type="molecule type" value="Genomic_DNA"/>
</dbReference>
<reference evidence="2 3" key="1">
    <citation type="journal article" date="2024" name="Commun. Biol.">
        <title>Comparative genomic analysis of thermophilic fungi reveals convergent evolutionary adaptations and gene losses.</title>
        <authorList>
            <person name="Steindorff A.S."/>
            <person name="Aguilar-Pontes M.V."/>
            <person name="Robinson A.J."/>
            <person name="Andreopoulos B."/>
            <person name="LaButti K."/>
            <person name="Kuo A."/>
            <person name="Mondo S."/>
            <person name="Riley R."/>
            <person name="Otillar R."/>
            <person name="Haridas S."/>
            <person name="Lipzen A."/>
            <person name="Grimwood J."/>
            <person name="Schmutz J."/>
            <person name="Clum A."/>
            <person name="Reid I.D."/>
            <person name="Moisan M.C."/>
            <person name="Butler G."/>
            <person name="Nguyen T.T.M."/>
            <person name="Dewar K."/>
            <person name="Conant G."/>
            <person name="Drula E."/>
            <person name="Henrissat B."/>
            <person name="Hansel C."/>
            <person name="Singer S."/>
            <person name="Hutchinson M.I."/>
            <person name="de Vries R.P."/>
            <person name="Natvig D.O."/>
            <person name="Powell A.J."/>
            <person name="Tsang A."/>
            <person name="Grigoriev I.V."/>
        </authorList>
    </citation>
    <scope>NUCLEOTIDE SEQUENCE [LARGE SCALE GENOMIC DNA]</scope>
    <source>
        <strain evidence="2 3">CBS 494.80</strain>
    </source>
</reference>
<name>A0ABR4BVR8_9HELO</name>
<feature type="region of interest" description="Disordered" evidence="1">
    <location>
        <begin position="63"/>
        <end position="98"/>
    </location>
</feature>
<feature type="region of interest" description="Disordered" evidence="1">
    <location>
        <begin position="183"/>
        <end position="224"/>
    </location>
</feature>
<keyword evidence="3" id="KW-1185">Reference proteome</keyword>
<sequence length="649" mass="73964">MKSSFQVENVPHNCAGLDTLDLSFGSIEDKNKTIDIVITNPSSQKWAQKRPFVEGMAVLVSQNRASDHEDSNEESKPNSDTPSDEQPNSSNQSFLQLPLHPTSSRGIFTVENQEAHSQQGKLNLEQNSRELESQTEKYKQSLGLGLPALGIHETQQSSGSRLSPRRLPPLLTYLEDLSSLEVEKASNKRRKLNQAPGSQIGKKEEEHSSTQMQPCPGNRGLDSDATEEDRLWDAYIADDEANNRPAMNVPVTAQTCHSLQYSSRLFWLPASQGSEAMRKVPSKIRMQIYRHLLVPTKGFCLDPIYRRVESRVHMNILQACRIIHSEASSLMFQEILLIVFTEDIYHLEVDFSRHPLDPKLDMPRRPIWRYNPLGWNGGGYSSSPLDGFMDPHIFANFQRIRFFMTAWDYESREVFICDAPRADSVLMYKSSQTREDFWEFRATVNIPRILARILRKSPKITQLDLAINLKGLPLQAINGTTPRKWHIDKILHARQLSRDFCLYPRLAPLLELTNVVTFQPCMQIFLGSKLIRRGICDTVMEMLLIAKTKVEWQWEDPIREKADLVSAETMRLLEMQNRAFGQFSMPFRWVQLSPSKEGLGDFGKNKVERKHRICLPEILAGGDVDELAGWEKTTRAAPISTAPSLHAPE</sequence>
<protein>
    <submittedName>
        <fullName evidence="2">Uncharacterized protein</fullName>
    </submittedName>
</protein>
<dbReference type="Proteomes" id="UP001595075">
    <property type="component" value="Unassembled WGS sequence"/>
</dbReference>
<evidence type="ECO:0000256" key="1">
    <source>
        <dbReference type="SAM" id="MobiDB-lite"/>
    </source>
</evidence>